<dbReference type="RefSeq" id="WP_349878776.1">
    <property type="nucleotide sequence ID" value="NZ_CP157974.1"/>
</dbReference>
<reference evidence="1" key="1">
    <citation type="submission" date="2024-06" db="EMBL/GenBank/DDBJ databases">
        <title>Micromonospora sp. strain HUAS YX12 genome sequences.</title>
        <authorList>
            <person name="Mo P."/>
        </authorList>
    </citation>
    <scope>NUCLEOTIDE SEQUENCE</scope>
    <source>
        <strain evidence="1">HUAS YX12</strain>
    </source>
</reference>
<accession>A0AAU7R2Y2</accession>
<dbReference type="EMBL" id="CP157974">
    <property type="protein sequence ID" value="XBT82335.1"/>
    <property type="molecule type" value="Genomic_DNA"/>
</dbReference>
<dbReference type="AlphaFoldDB" id="A0AAU7R2Y2"/>
<protein>
    <submittedName>
        <fullName evidence="1">Uncharacterized protein</fullName>
    </submittedName>
</protein>
<sequence length="67" mass="7579">MTARAEQLRRAVLDMAARYGEATQEYAFATNAHADERARHLRAIRRRYTALCLLTRALADLTGGTDR</sequence>
<proteinExistence type="predicted"/>
<name>A0AAU7R2Y2_9ACTN</name>
<gene>
    <name evidence="1" type="ORF">ABIH81_02175</name>
</gene>
<evidence type="ECO:0000313" key="1">
    <source>
        <dbReference type="EMBL" id="XBT82335.1"/>
    </source>
</evidence>
<organism evidence="1">
    <name type="scientific">Micromonospora sp. HUAS YX12</name>
    <dbReference type="NCBI Taxonomy" id="3156396"/>
    <lineage>
        <taxon>Bacteria</taxon>
        <taxon>Bacillati</taxon>
        <taxon>Actinomycetota</taxon>
        <taxon>Actinomycetes</taxon>
        <taxon>Micromonosporales</taxon>
        <taxon>Micromonosporaceae</taxon>
        <taxon>Micromonospora</taxon>
    </lineage>
</organism>